<evidence type="ECO:0000313" key="1">
    <source>
        <dbReference type="EMBL" id="RPA96301.1"/>
    </source>
</evidence>
<dbReference type="EMBL" id="ML120415">
    <property type="protein sequence ID" value="RPA96301.1"/>
    <property type="molecule type" value="Genomic_DNA"/>
</dbReference>
<gene>
    <name evidence="1" type="ORF">L873DRAFT_1235776</name>
</gene>
<dbReference type="OrthoDB" id="5405453at2759"/>
<name>A0A3N4JHY9_9PEZI</name>
<protein>
    <submittedName>
        <fullName evidence="1">Uncharacterized protein</fullName>
    </submittedName>
</protein>
<keyword evidence="2" id="KW-1185">Reference proteome</keyword>
<evidence type="ECO:0000313" key="2">
    <source>
        <dbReference type="Proteomes" id="UP000276215"/>
    </source>
</evidence>
<sequence>MIHAVIKQGKEITPRQRAAIVTLWSLPKPLTFQKIKELTGIPISTANDIWLHAIDNAWRNRLADGGDLEEPLSLLELVDSKCLDPDTRSGRLEALTEDEKDCLITTIKRDFKTQRMKLIDLHRETGLSHVGDGTVHRTLVS</sequence>
<proteinExistence type="predicted"/>
<reference evidence="1 2" key="1">
    <citation type="journal article" date="2018" name="Nat. Ecol. Evol.">
        <title>Pezizomycetes genomes reveal the molecular basis of ectomycorrhizal truffle lifestyle.</title>
        <authorList>
            <person name="Murat C."/>
            <person name="Payen T."/>
            <person name="Noel B."/>
            <person name="Kuo A."/>
            <person name="Morin E."/>
            <person name="Chen J."/>
            <person name="Kohler A."/>
            <person name="Krizsan K."/>
            <person name="Balestrini R."/>
            <person name="Da Silva C."/>
            <person name="Montanini B."/>
            <person name="Hainaut M."/>
            <person name="Levati E."/>
            <person name="Barry K.W."/>
            <person name="Belfiori B."/>
            <person name="Cichocki N."/>
            <person name="Clum A."/>
            <person name="Dockter R.B."/>
            <person name="Fauchery L."/>
            <person name="Guy J."/>
            <person name="Iotti M."/>
            <person name="Le Tacon F."/>
            <person name="Lindquist E.A."/>
            <person name="Lipzen A."/>
            <person name="Malagnac F."/>
            <person name="Mello A."/>
            <person name="Molinier V."/>
            <person name="Miyauchi S."/>
            <person name="Poulain J."/>
            <person name="Riccioni C."/>
            <person name="Rubini A."/>
            <person name="Sitrit Y."/>
            <person name="Splivallo R."/>
            <person name="Traeger S."/>
            <person name="Wang M."/>
            <person name="Zifcakova L."/>
            <person name="Wipf D."/>
            <person name="Zambonelli A."/>
            <person name="Paolocci F."/>
            <person name="Nowrousian M."/>
            <person name="Ottonello S."/>
            <person name="Baldrian P."/>
            <person name="Spatafora J.W."/>
            <person name="Henrissat B."/>
            <person name="Nagy L.G."/>
            <person name="Aury J.M."/>
            <person name="Wincker P."/>
            <person name="Grigoriev I.V."/>
            <person name="Bonfante P."/>
            <person name="Martin F.M."/>
        </authorList>
    </citation>
    <scope>NUCLEOTIDE SEQUENCE [LARGE SCALE GENOMIC DNA]</scope>
    <source>
        <strain evidence="1 2">120613-1</strain>
    </source>
</reference>
<dbReference type="Proteomes" id="UP000276215">
    <property type="component" value="Unassembled WGS sequence"/>
</dbReference>
<organism evidence="1 2">
    <name type="scientific">Choiromyces venosus 120613-1</name>
    <dbReference type="NCBI Taxonomy" id="1336337"/>
    <lineage>
        <taxon>Eukaryota</taxon>
        <taxon>Fungi</taxon>
        <taxon>Dikarya</taxon>
        <taxon>Ascomycota</taxon>
        <taxon>Pezizomycotina</taxon>
        <taxon>Pezizomycetes</taxon>
        <taxon>Pezizales</taxon>
        <taxon>Tuberaceae</taxon>
        <taxon>Choiromyces</taxon>
    </lineage>
</organism>
<accession>A0A3N4JHY9</accession>
<dbReference type="AlphaFoldDB" id="A0A3N4JHY9"/>